<evidence type="ECO:0000256" key="1">
    <source>
        <dbReference type="SAM" id="SignalP"/>
    </source>
</evidence>
<feature type="chain" id="PRO_5003701355" description="Organic solvent tolerance-like N-terminal domain-containing protein" evidence="1">
    <location>
        <begin position="22"/>
        <end position="495"/>
    </location>
</feature>
<accession>I5C2J7</accession>
<name>I5C2J7_9BACT</name>
<dbReference type="AlphaFoldDB" id="I5C2J7"/>
<reference evidence="3 4" key="1">
    <citation type="submission" date="2012-05" db="EMBL/GenBank/DDBJ databases">
        <title>Genome sequence of Nitritalea halalkaliphila LW7.</title>
        <authorList>
            <person name="Jangir P.K."/>
            <person name="Singh A."/>
            <person name="Shivaji S."/>
            <person name="Sharma R."/>
        </authorList>
    </citation>
    <scope>NUCLEOTIDE SEQUENCE [LARGE SCALE GENOMIC DNA]</scope>
    <source>
        <strain evidence="3 4">LW7</strain>
    </source>
</reference>
<evidence type="ECO:0000313" key="3">
    <source>
        <dbReference type="EMBL" id="EIM76049.1"/>
    </source>
</evidence>
<feature type="signal peptide" evidence="1">
    <location>
        <begin position="1"/>
        <end position="21"/>
    </location>
</feature>
<dbReference type="RefSeq" id="WP_009055446.1">
    <property type="nucleotide sequence ID" value="NZ_AJYA01000024.1"/>
</dbReference>
<dbReference type="InterPro" id="IPR005653">
    <property type="entry name" value="OstA-like_N"/>
</dbReference>
<dbReference type="EMBL" id="AJYA01000024">
    <property type="protein sequence ID" value="EIM76049.1"/>
    <property type="molecule type" value="Genomic_DNA"/>
</dbReference>
<dbReference type="STRING" id="1189621.A3SI_11849"/>
<gene>
    <name evidence="3" type="ORF">A3SI_11849</name>
</gene>
<comment type="caution">
    <text evidence="3">The sequence shown here is derived from an EMBL/GenBank/DDBJ whole genome shotgun (WGS) entry which is preliminary data.</text>
</comment>
<dbReference type="Gene3D" id="2.60.450.10">
    <property type="entry name" value="Lipopolysaccharide (LPS) transport protein A like domain"/>
    <property type="match status" value="2"/>
</dbReference>
<proteinExistence type="predicted"/>
<evidence type="ECO:0000259" key="2">
    <source>
        <dbReference type="Pfam" id="PF13100"/>
    </source>
</evidence>
<keyword evidence="1" id="KW-0732">Signal</keyword>
<dbReference type="Proteomes" id="UP000005551">
    <property type="component" value="Unassembled WGS sequence"/>
</dbReference>
<evidence type="ECO:0000313" key="4">
    <source>
        <dbReference type="Proteomes" id="UP000005551"/>
    </source>
</evidence>
<organism evidence="3 4">
    <name type="scientific">Nitritalea halalkaliphila LW7</name>
    <dbReference type="NCBI Taxonomy" id="1189621"/>
    <lineage>
        <taxon>Bacteria</taxon>
        <taxon>Pseudomonadati</taxon>
        <taxon>Bacteroidota</taxon>
        <taxon>Cytophagia</taxon>
        <taxon>Cytophagales</taxon>
        <taxon>Cyclobacteriaceae</taxon>
        <taxon>Nitritalea</taxon>
    </lineage>
</organism>
<keyword evidence="4" id="KW-1185">Reference proteome</keyword>
<dbReference type="Pfam" id="PF13100">
    <property type="entry name" value="OstA_2"/>
    <property type="match status" value="1"/>
</dbReference>
<protein>
    <recommendedName>
        <fullName evidence="2">Organic solvent tolerance-like N-terminal domain-containing protein</fullName>
    </recommendedName>
</protein>
<feature type="domain" description="Organic solvent tolerance-like N-terminal" evidence="2">
    <location>
        <begin position="39"/>
        <end position="180"/>
    </location>
</feature>
<sequence length="495" mass="57532">MKKIITLLLLFVGAISLTARAQNQNANYLDFKRAERVRGGAEVERFYGNVLMINQNTIVECDSAFFFKRENMAKLYGNVRITDKEDPVVTTASYAEYEGASRMARLRQNVVMDNEGTLLYTDFLDYDRNTATANYFNGGRVVDSLNVLTSEKAVYETQIERITFTERVDLVNPDYHMKTEYLIYRTIPKTAETLGLTNVVSAEGNRLNAQKGAYYETEGGIFRFYDGDAETEDAIIFGETLYYDENRGYYEAREDVSILYKKDEIELFGDEGYHLELEKYSRMYGRGLVQKYLEADTLFMIADTLIYKDDELPANRELSAFYNARIFKTDLQGRGDSIAYVFADSSIHLYRDPVLWNDNNQVTADSIRLLIVDEAIEKAFFERNAYLIGEDTLQNYNQIKGRRMIAYFRDEQIQQLDVNGNGESLYFDLLEDNTLRGMNLLLCARMIIYFEEGQLQRIKSLVKPDGTFTPPHEIDDKKRKLKDFRWRIEEKPDRR</sequence>